<evidence type="ECO:0000313" key="12">
    <source>
        <dbReference type="EMBL" id="MDI9861529.1"/>
    </source>
</evidence>
<dbReference type="EMBL" id="JASHIF010000020">
    <property type="protein sequence ID" value="MDI9861529.1"/>
    <property type="molecule type" value="Genomic_DNA"/>
</dbReference>
<dbReference type="InterPro" id="IPR051045">
    <property type="entry name" value="TonB-dependent_transducer"/>
</dbReference>
<organism evidence="12 13">
    <name type="scientific">Flectobacillus roseus</name>
    <dbReference type="NCBI Taxonomy" id="502259"/>
    <lineage>
        <taxon>Bacteria</taxon>
        <taxon>Pseudomonadati</taxon>
        <taxon>Bacteroidota</taxon>
        <taxon>Cytophagia</taxon>
        <taxon>Cytophagales</taxon>
        <taxon>Flectobacillaceae</taxon>
        <taxon>Flectobacillus</taxon>
    </lineage>
</organism>
<reference evidence="12 13" key="1">
    <citation type="submission" date="2023-05" db="EMBL/GenBank/DDBJ databases">
        <title>Novel species of genus Flectobacillus isolated from stream in China.</title>
        <authorList>
            <person name="Lu H."/>
        </authorList>
    </citation>
    <scope>NUCLEOTIDE SEQUENCE [LARGE SCALE GENOMIC DNA]</scope>
    <source>
        <strain evidence="12 13">KCTC 42575</strain>
    </source>
</reference>
<evidence type="ECO:0000256" key="4">
    <source>
        <dbReference type="ARBA" id="ARBA00022475"/>
    </source>
</evidence>
<dbReference type="Gene3D" id="3.30.1150.10">
    <property type="match status" value="1"/>
</dbReference>
<feature type="transmembrane region" description="Helical" evidence="10">
    <location>
        <begin position="41"/>
        <end position="59"/>
    </location>
</feature>
<feature type="domain" description="TonB C-terminal" evidence="11">
    <location>
        <begin position="186"/>
        <end position="278"/>
    </location>
</feature>
<keyword evidence="6 10" id="KW-0812">Transmembrane</keyword>
<accession>A0ABT6YD55</accession>
<proteinExistence type="inferred from homology"/>
<evidence type="ECO:0000256" key="3">
    <source>
        <dbReference type="ARBA" id="ARBA00022448"/>
    </source>
</evidence>
<keyword evidence="4" id="KW-1003">Cell membrane</keyword>
<dbReference type="InterPro" id="IPR037682">
    <property type="entry name" value="TonB_C"/>
</dbReference>
<dbReference type="PANTHER" id="PTHR33446:SF2">
    <property type="entry name" value="PROTEIN TONB"/>
    <property type="match status" value="1"/>
</dbReference>
<keyword evidence="8 10" id="KW-1133">Transmembrane helix</keyword>
<evidence type="ECO:0000256" key="8">
    <source>
        <dbReference type="ARBA" id="ARBA00022989"/>
    </source>
</evidence>
<keyword evidence="5" id="KW-0997">Cell inner membrane</keyword>
<comment type="caution">
    <text evidence="12">The sequence shown here is derived from an EMBL/GenBank/DDBJ whole genome shotgun (WGS) entry which is preliminary data.</text>
</comment>
<evidence type="ECO:0000256" key="6">
    <source>
        <dbReference type="ARBA" id="ARBA00022692"/>
    </source>
</evidence>
<evidence type="ECO:0000313" key="13">
    <source>
        <dbReference type="Proteomes" id="UP001236507"/>
    </source>
</evidence>
<evidence type="ECO:0000256" key="10">
    <source>
        <dbReference type="SAM" id="Phobius"/>
    </source>
</evidence>
<comment type="similarity">
    <text evidence="2">Belongs to the TonB family.</text>
</comment>
<gene>
    <name evidence="12" type="ORF">QM524_20080</name>
</gene>
<name>A0ABT6YD55_9BACT</name>
<keyword evidence="7" id="KW-0653">Protein transport</keyword>
<dbReference type="InterPro" id="IPR006260">
    <property type="entry name" value="TonB/TolA_C"/>
</dbReference>
<evidence type="ECO:0000256" key="5">
    <source>
        <dbReference type="ARBA" id="ARBA00022519"/>
    </source>
</evidence>
<evidence type="ECO:0000256" key="1">
    <source>
        <dbReference type="ARBA" id="ARBA00004383"/>
    </source>
</evidence>
<dbReference type="Pfam" id="PF03544">
    <property type="entry name" value="TonB_C"/>
    <property type="match status" value="1"/>
</dbReference>
<evidence type="ECO:0000256" key="7">
    <source>
        <dbReference type="ARBA" id="ARBA00022927"/>
    </source>
</evidence>
<keyword evidence="9 10" id="KW-0472">Membrane</keyword>
<dbReference type="RefSeq" id="WP_283345921.1">
    <property type="nucleotide sequence ID" value="NZ_JASHIF010000020.1"/>
</dbReference>
<evidence type="ECO:0000259" key="11">
    <source>
        <dbReference type="PROSITE" id="PS52015"/>
    </source>
</evidence>
<dbReference type="PANTHER" id="PTHR33446">
    <property type="entry name" value="PROTEIN TONB-RELATED"/>
    <property type="match status" value="1"/>
</dbReference>
<keyword evidence="13" id="KW-1185">Reference proteome</keyword>
<dbReference type="Proteomes" id="UP001236507">
    <property type="component" value="Unassembled WGS sequence"/>
</dbReference>
<protein>
    <submittedName>
        <fullName evidence="12">TonB family protein</fullName>
    </submittedName>
</protein>
<sequence length="278" mass="30700">MNSNLSNQQHETLDDIIFEGRNKLYGAYFLRQEYKQIVKRATLIGVGAFGLALSTPFIWASQNSRDKREVEITLQDVKLPPAEEKKIELPEPPKPETPVEPVKQIKYLAPEIVTDEREIELPPTQEELAESTAVIGTENVDGAEIEIPPIDPDLANTKPAIEAPVHVEKAEETIFTAVESMPEYKGGIRALGEYLNKNLKFPSQAQRAGVGGKVFVSFVVTGDGSISQLSVAKGIGFGCDEEALRVVSKMPKWIPGKQSGRPVSVRFTLPITFQIMEE</sequence>
<evidence type="ECO:0000256" key="9">
    <source>
        <dbReference type="ARBA" id="ARBA00023136"/>
    </source>
</evidence>
<dbReference type="NCBIfam" id="TIGR01352">
    <property type="entry name" value="tonB_Cterm"/>
    <property type="match status" value="1"/>
</dbReference>
<keyword evidence="3" id="KW-0813">Transport</keyword>
<dbReference type="PROSITE" id="PS52015">
    <property type="entry name" value="TONB_CTD"/>
    <property type="match status" value="1"/>
</dbReference>
<evidence type="ECO:0000256" key="2">
    <source>
        <dbReference type="ARBA" id="ARBA00006555"/>
    </source>
</evidence>
<comment type="subcellular location">
    <subcellularLocation>
        <location evidence="1">Cell inner membrane</location>
        <topology evidence="1">Single-pass membrane protein</topology>
        <orientation evidence="1">Periplasmic side</orientation>
    </subcellularLocation>
</comment>
<dbReference type="SUPFAM" id="SSF74653">
    <property type="entry name" value="TolA/TonB C-terminal domain"/>
    <property type="match status" value="1"/>
</dbReference>